<protein>
    <submittedName>
        <fullName evidence="2">Alpha/beta fold hydrolase</fullName>
    </submittedName>
</protein>
<accession>A0ABW4W1K9</accession>
<dbReference type="Proteomes" id="UP001597383">
    <property type="component" value="Unassembled WGS sequence"/>
</dbReference>
<dbReference type="GO" id="GO:0016787">
    <property type="term" value="F:hydrolase activity"/>
    <property type="evidence" value="ECO:0007669"/>
    <property type="project" value="UniProtKB-KW"/>
</dbReference>
<dbReference type="Pfam" id="PF00561">
    <property type="entry name" value="Abhydrolase_1"/>
    <property type="match status" value="1"/>
</dbReference>
<dbReference type="PRINTS" id="PR00111">
    <property type="entry name" value="ABHYDROLASE"/>
</dbReference>
<dbReference type="RefSeq" id="WP_377557936.1">
    <property type="nucleotide sequence ID" value="NZ_JBHUHQ010000018.1"/>
</dbReference>
<organism evidence="2 3">
    <name type="scientific">Ornithinibacillus salinisoli</name>
    <dbReference type="NCBI Taxonomy" id="1848459"/>
    <lineage>
        <taxon>Bacteria</taxon>
        <taxon>Bacillati</taxon>
        <taxon>Bacillota</taxon>
        <taxon>Bacilli</taxon>
        <taxon>Bacillales</taxon>
        <taxon>Bacillaceae</taxon>
        <taxon>Ornithinibacillus</taxon>
    </lineage>
</organism>
<dbReference type="PANTHER" id="PTHR43798">
    <property type="entry name" value="MONOACYLGLYCEROL LIPASE"/>
    <property type="match status" value="1"/>
</dbReference>
<dbReference type="PANTHER" id="PTHR43798:SF33">
    <property type="entry name" value="HYDROLASE, PUTATIVE (AFU_ORTHOLOGUE AFUA_2G14860)-RELATED"/>
    <property type="match status" value="1"/>
</dbReference>
<dbReference type="InterPro" id="IPR050266">
    <property type="entry name" value="AB_hydrolase_sf"/>
</dbReference>
<evidence type="ECO:0000259" key="1">
    <source>
        <dbReference type="Pfam" id="PF00561"/>
    </source>
</evidence>
<sequence length="246" mass="27536">MILHTNICGDGDPLILIHSGGMTGLTEFQEQNEYFSTRNFKVIRPDLRGHGKSVGKIDNYFTNCVTDLNDTLEFLKVEKCHIAGVSLGGITALLFAKSFPNKVKSLSFSGVFPVEPNNWAELLREEAEHYEHLFNNKEAVSFLNEIHGKNDWKTLLQSFNDDDFYPFDKTGDVSSLNIPTLCIVGEKQKLEVSAAITYKRLNSNINISVVPFAGHLVHRDQPDLYSQILGTFLSNNTMAKAVHTAK</sequence>
<dbReference type="Gene3D" id="3.40.50.1820">
    <property type="entry name" value="alpha/beta hydrolase"/>
    <property type="match status" value="1"/>
</dbReference>
<proteinExistence type="predicted"/>
<comment type="caution">
    <text evidence="2">The sequence shown here is derived from an EMBL/GenBank/DDBJ whole genome shotgun (WGS) entry which is preliminary data.</text>
</comment>
<evidence type="ECO:0000313" key="3">
    <source>
        <dbReference type="Proteomes" id="UP001597383"/>
    </source>
</evidence>
<dbReference type="SUPFAM" id="SSF53474">
    <property type="entry name" value="alpha/beta-Hydrolases"/>
    <property type="match status" value="1"/>
</dbReference>
<name>A0ABW4W1K9_9BACI</name>
<feature type="domain" description="AB hydrolase-1" evidence="1">
    <location>
        <begin position="13"/>
        <end position="133"/>
    </location>
</feature>
<dbReference type="InterPro" id="IPR029058">
    <property type="entry name" value="AB_hydrolase_fold"/>
</dbReference>
<dbReference type="EMBL" id="JBHUHQ010000018">
    <property type="protein sequence ID" value="MFD2045293.1"/>
    <property type="molecule type" value="Genomic_DNA"/>
</dbReference>
<keyword evidence="3" id="KW-1185">Reference proteome</keyword>
<gene>
    <name evidence="2" type="ORF">ACFSJF_13515</name>
</gene>
<keyword evidence="2" id="KW-0378">Hydrolase</keyword>
<dbReference type="InterPro" id="IPR000073">
    <property type="entry name" value="AB_hydrolase_1"/>
</dbReference>
<reference evidence="3" key="1">
    <citation type="journal article" date="2019" name="Int. J. Syst. Evol. Microbiol.">
        <title>The Global Catalogue of Microorganisms (GCM) 10K type strain sequencing project: providing services to taxonomists for standard genome sequencing and annotation.</title>
        <authorList>
            <consortium name="The Broad Institute Genomics Platform"/>
            <consortium name="The Broad Institute Genome Sequencing Center for Infectious Disease"/>
            <person name="Wu L."/>
            <person name="Ma J."/>
        </authorList>
    </citation>
    <scope>NUCLEOTIDE SEQUENCE [LARGE SCALE GENOMIC DNA]</scope>
    <source>
        <strain evidence="3">R28</strain>
    </source>
</reference>
<evidence type="ECO:0000313" key="2">
    <source>
        <dbReference type="EMBL" id="MFD2045293.1"/>
    </source>
</evidence>